<sequence>MADAVPPQPPQLFYHEQQPQQQFAATTTTTTTAISAILEPLLLVLSALASLVRAVPWAAIASRLAALAALPWRIALVPVSFLAGVLHALLAPVIHLVAFTWGLVQSVLGFLASLEPLYTFFAVAAIVGIAAGFTLSFFSRLLTRHLRLEGSDQAPLPDWPLRTVSPRHYRKGHLKAEADGSSGTSSESEWGWVDTTTSTSPTRWRPVSGLLSQTIHEETDSDDIF</sequence>
<evidence type="ECO:0000313" key="2">
    <source>
        <dbReference type="Proteomes" id="UP001163324"/>
    </source>
</evidence>
<evidence type="ECO:0000313" key="1">
    <source>
        <dbReference type="EMBL" id="KAI9898250.1"/>
    </source>
</evidence>
<proteinExistence type="predicted"/>
<gene>
    <name evidence="1" type="ORF">N3K66_006610</name>
</gene>
<dbReference type="EMBL" id="CM047945">
    <property type="protein sequence ID" value="KAI9898250.1"/>
    <property type="molecule type" value="Genomic_DNA"/>
</dbReference>
<organism evidence="1 2">
    <name type="scientific">Trichothecium roseum</name>
    <dbReference type="NCBI Taxonomy" id="47278"/>
    <lineage>
        <taxon>Eukaryota</taxon>
        <taxon>Fungi</taxon>
        <taxon>Dikarya</taxon>
        <taxon>Ascomycota</taxon>
        <taxon>Pezizomycotina</taxon>
        <taxon>Sordariomycetes</taxon>
        <taxon>Hypocreomycetidae</taxon>
        <taxon>Hypocreales</taxon>
        <taxon>Hypocreales incertae sedis</taxon>
        <taxon>Trichothecium</taxon>
    </lineage>
</organism>
<accession>A0ACC0UVS4</accession>
<protein>
    <submittedName>
        <fullName evidence="1">Uncharacterized protein</fullName>
    </submittedName>
</protein>
<dbReference type="Proteomes" id="UP001163324">
    <property type="component" value="Chromosome 6"/>
</dbReference>
<keyword evidence="2" id="KW-1185">Reference proteome</keyword>
<reference evidence="1" key="1">
    <citation type="submission" date="2022-10" db="EMBL/GenBank/DDBJ databases">
        <title>Complete Genome of Trichothecium roseum strain YXFP-22015, a Plant Pathogen Isolated from Citrus.</title>
        <authorList>
            <person name="Wang Y."/>
            <person name="Zhu L."/>
        </authorList>
    </citation>
    <scope>NUCLEOTIDE SEQUENCE</scope>
    <source>
        <strain evidence="1">YXFP-22015</strain>
    </source>
</reference>
<name>A0ACC0UVS4_9HYPO</name>
<comment type="caution">
    <text evidence="1">The sequence shown here is derived from an EMBL/GenBank/DDBJ whole genome shotgun (WGS) entry which is preliminary data.</text>
</comment>